<dbReference type="GO" id="GO:0006915">
    <property type="term" value="P:apoptotic process"/>
    <property type="evidence" value="ECO:0007669"/>
    <property type="project" value="UniProtKB-KW"/>
</dbReference>
<dbReference type="Gene3D" id="2.10.50.10">
    <property type="entry name" value="Tumor Necrosis Factor Receptor, subunit A, domain 2"/>
    <property type="match status" value="2"/>
</dbReference>
<dbReference type="Ensembl" id="ENSACLT00000087725.1">
    <property type="protein sequence ID" value="ENSACLP00000064911.1"/>
    <property type="gene ID" value="ENSACLG00000031169.1"/>
</dbReference>
<keyword evidence="3" id="KW-0053">Apoptosis</keyword>
<keyword evidence="13" id="KW-1185">Reference proteome</keyword>
<keyword evidence="9" id="KW-0472">Membrane</keyword>
<sequence length="274" mass="30316">MIHLNLSMALIALFVAFWTIGCVKSCGDQQTQMSGRCCNKCPPGTYVEEFCSDRQQTACKACPDGHFSQLPNLFDRCEKCQTCQHYAVKCTSTTNATCSCAAGFLCSNSICSTCVKDKCVTGEKPKRTVVSSNARVIEYSYQCEAICGEKQYFDVQTNDCKPLTQCSVLGFPERFPGNRTHDSICDKPGPKDGGDFIHVILGISVILLSLSLFLFMSYTCIKYLRIHTANHKPMLAVPTNISDFHLPKEESGLQFVQDGSKDSDICDLESIILR</sequence>
<keyword evidence="9" id="KW-0812">Transmembrane</keyword>
<organism evidence="12 13">
    <name type="scientific">Astatotilapia calliptera</name>
    <name type="common">Eastern happy</name>
    <name type="synonym">Chromis callipterus</name>
    <dbReference type="NCBI Taxonomy" id="8154"/>
    <lineage>
        <taxon>Eukaryota</taxon>
        <taxon>Metazoa</taxon>
        <taxon>Chordata</taxon>
        <taxon>Craniata</taxon>
        <taxon>Vertebrata</taxon>
        <taxon>Euteleostomi</taxon>
        <taxon>Actinopterygii</taxon>
        <taxon>Neopterygii</taxon>
        <taxon>Teleostei</taxon>
        <taxon>Neoteleostei</taxon>
        <taxon>Acanthomorphata</taxon>
        <taxon>Ovalentaria</taxon>
        <taxon>Cichlomorphae</taxon>
        <taxon>Cichliformes</taxon>
        <taxon>Cichlidae</taxon>
        <taxon>African cichlids</taxon>
        <taxon>Pseudocrenilabrinae</taxon>
        <taxon>Haplochromini</taxon>
        <taxon>Astatotilapia</taxon>
    </lineage>
</organism>
<evidence type="ECO:0000256" key="7">
    <source>
        <dbReference type="ARBA" id="ARBA00023180"/>
    </source>
</evidence>
<feature type="chain" id="PRO_5044320856" description="TNFR-Cys domain-containing protein" evidence="10">
    <location>
        <begin position="26"/>
        <end position="274"/>
    </location>
</feature>
<dbReference type="GO" id="GO:0005576">
    <property type="term" value="C:extracellular region"/>
    <property type="evidence" value="ECO:0007669"/>
    <property type="project" value="UniProtKB-SubCell"/>
</dbReference>
<dbReference type="SMART" id="SM00208">
    <property type="entry name" value="TNFR"/>
    <property type="match status" value="3"/>
</dbReference>
<evidence type="ECO:0000256" key="6">
    <source>
        <dbReference type="ARBA" id="ARBA00023157"/>
    </source>
</evidence>
<evidence type="ECO:0000256" key="3">
    <source>
        <dbReference type="ARBA" id="ARBA00022703"/>
    </source>
</evidence>
<keyword evidence="9" id="KW-1133">Transmembrane helix</keyword>
<dbReference type="PROSITE" id="PS50050">
    <property type="entry name" value="TNFR_NGFR_2"/>
    <property type="match status" value="1"/>
</dbReference>
<evidence type="ECO:0000256" key="9">
    <source>
        <dbReference type="SAM" id="Phobius"/>
    </source>
</evidence>
<evidence type="ECO:0000256" key="8">
    <source>
        <dbReference type="PROSITE-ProRule" id="PRU00206"/>
    </source>
</evidence>
<feature type="transmembrane region" description="Helical" evidence="9">
    <location>
        <begin position="196"/>
        <end position="216"/>
    </location>
</feature>
<keyword evidence="6 8" id="KW-1015">Disulfide bond</keyword>
<dbReference type="GeneTree" id="ENSGT00940000178809"/>
<dbReference type="Proteomes" id="UP000265100">
    <property type="component" value="Chromosome 5"/>
</dbReference>
<evidence type="ECO:0000256" key="4">
    <source>
        <dbReference type="ARBA" id="ARBA00022729"/>
    </source>
</evidence>
<reference evidence="12 13" key="1">
    <citation type="submission" date="2018-05" db="EMBL/GenBank/DDBJ databases">
        <authorList>
            <person name="Datahose"/>
        </authorList>
    </citation>
    <scope>NUCLEOTIDE SEQUENCE</scope>
</reference>
<dbReference type="PANTHER" id="PTHR23097:SF181">
    <property type="entry name" value="CASPASE-8-LIKE"/>
    <property type="match status" value="1"/>
</dbReference>
<evidence type="ECO:0000256" key="5">
    <source>
        <dbReference type="ARBA" id="ARBA00022737"/>
    </source>
</evidence>
<evidence type="ECO:0000259" key="11">
    <source>
        <dbReference type="PROSITE" id="PS50050"/>
    </source>
</evidence>
<evidence type="ECO:0000256" key="2">
    <source>
        <dbReference type="ARBA" id="ARBA00022525"/>
    </source>
</evidence>
<proteinExistence type="predicted"/>
<comment type="subcellular location">
    <subcellularLocation>
        <location evidence="1">Secreted</location>
    </subcellularLocation>
</comment>
<evidence type="ECO:0000313" key="12">
    <source>
        <dbReference type="Ensembl" id="ENSACLP00000064911.1"/>
    </source>
</evidence>
<dbReference type="PANTHER" id="PTHR23097">
    <property type="entry name" value="TUMOR NECROSIS FACTOR RECEPTOR SUPERFAMILY MEMBER"/>
    <property type="match status" value="1"/>
</dbReference>
<dbReference type="AlphaFoldDB" id="A0AAX7UIN7"/>
<evidence type="ECO:0000313" key="13">
    <source>
        <dbReference type="Proteomes" id="UP000265100"/>
    </source>
</evidence>
<dbReference type="SUPFAM" id="SSF57586">
    <property type="entry name" value="TNF receptor-like"/>
    <property type="match status" value="1"/>
</dbReference>
<feature type="repeat" description="TNFR-Cys" evidence="8">
    <location>
        <begin position="61"/>
        <end position="98"/>
    </location>
</feature>
<feature type="signal peptide" evidence="10">
    <location>
        <begin position="1"/>
        <end position="25"/>
    </location>
</feature>
<dbReference type="InterPro" id="IPR052459">
    <property type="entry name" value="TNFRSF_decoy_receptor"/>
</dbReference>
<evidence type="ECO:0000256" key="10">
    <source>
        <dbReference type="SAM" id="SignalP"/>
    </source>
</evidence>
<keyword evidence="5" id="KW-0677">Repeat</keyword>
<protein>
    <recommendedName>
        <fullName evidence="11">TNFR-Cys domain-containing protein</fullName>
    </recommendedName>
</protein>
<evidence type="ECO:0000256" key="1">
    <source>
        <dbReference type="ARBA" id="ARBA00004613"/>
    </source>
</evidence>
<feature type="disulfide bond" evidence="8">
    <location>
        <begin position="62"/>
        <end position="77"/>
    </location>
</feature>
<keyword evidence="2" id="KW-0964">Secreted</keyword>
<comment type="caution">
    <text evidence="8">Lacks conserved residue(s) required for the propagation of feature annotation.</text>
</comment>
<reference evidence="12" key="4">
    <citation type="submission" date="2025-09" db="UniProtKB">
        <authorList>
            <consortium name="Ensembl"/>
        </authorList>
    </citation>
    <scope>IDENTIFICATION</scope>
</reference>
<reference evidence="13" key="2">
    <citation type="submission" date="2023-03" db="EMBL/GenBank/DDBJ databases">
        <authorList>
            <consortium name="Wellcome Sanger Institute Data Sharing"/>
        </authorList>
    </citation>
    <scope>NUCLEOTIDE SEQUENCE [LARGE SCALE GENOMIC DNA]</scope>
</reference>
<keyword evidence="4 10" id="KW-0732">Signal</keyword>
<name>A0AAX7UIN7_ASTCA</name>
<accession>A0AAX7UIN7</accession>
<keyword evidence="7" id="KW-0325">Glycoprotein</keyword>
<dbReference type="InterPro" id="IPR001368">
    <property type="entry name" value="TNFR/NGFR_Cys_rich_reg"/>
</dbReference>
<reference evidence="12" key="3">
    <citation type="submission" date="2025-08" db="UniProtKB">
        <authorList>
            <consortium name="Ensembl"/>
        </authorList>
    </citation>
    <scope>IDENTIFICATION</scope>
</reference>
<feature type="domain" description="TNFR-Cys" evidence="11">
    <location>
        <begin position="61"/>
        <end position="98"/>
    </location>
</feature>